<keyword evidence="4" id="KW-1185">Reference proteome</keyword>
<dbReference type="PATRIC" id="fig|1227494.3.peg.868"/>
<dbReference type="RefSeq" id="WP_007108236.1">
    <property type="nucleotide sequence ID" value="NZ_AOIK01000013.1"/>
</dbReference>
<dbReference type="Pfam" id="PF13602">
    <property type="entry name" value="ADH_zinc_N_2"/>
    <property type="match status" value="1"/>
</dbReference>
<dbReference type="InterPro" id="IPR020843">
    <property type="entry name" value="ER"/>
</dbReference>
<protein>
    <submittedName>
        <fullName evidence="3">Zn-dependent oxidoreductase, NADPH:quinone reductase</fullName>
    </submittedName>
</protein>
<dbReference type="GO" id="GO:0030554">
    <property type="term" value="F:adenyl nucleotide binding"/>
    <property type="evidence" value="ECO:0007669"/>
    <property type="project" value="UniProtKB-ARBA"/>
</dbReference>
<dbReference type="GO" id="GO:0016616">
    <property type="term" value="F:oxidoreductase activity, acting on the CH-OH group of donors, NAD or NADP as acceptor"/>
    <property type="evidence" value="ECO:0007669"/>
    <property type="project" value="UniProtKB-ARBA"/>
</dbReference>
<dbReference type="Pfam" id="PF08240">
    <property type="entry name" value="ADH_N"/>
    <property type="match status" value="1"/>
</dbReference>
<name>L9ZUC8_NATA2</name>
<dbReference type="Gene3D" id="3.40.50.720">
    <property type="entry name" value="NAD(P)-binding Rossmann-like Domain"/>
    <property type="match status" value="1"/>
</dbReference>
<gene>
    <name evidence="3" type="ORF">C485_04340</name>
</gene>
<dbReference type="GO" id="GO:0044281">
    <property type="term" value="P:small molecule metabolic process"/>
    <property type="evidence" value="ECO:0007669"/>
    <property type="project" value="UniProtKB-ARBA"/>
</dbReference>
<dbReference type="EMBL" id="AOIK01000013">
    <property type="protein sequence ID" value="ELY89696.1"/>
    <property type="molecule type" value="Genomic_DNA"/>
</dbReference>
<proteinExistence type="predicted"/>
<dbReference type="Gene3D" id="3.90.180.10">
    <property type="entry name" value="Medium-chain alcohol dehydrogenases, catalytic domain"/>
    <property type="match status" value="1"/>
</dbReference>
<evidence type="ECO:0000256" key="1">
    <source>
        <dbReference type="SAM" id="MobiDB-lite"/>
    </source>
</evidence>
<dbReference type="PANTHER" id="PTHR11695">
    <property type="entry name" value="ALCOHOL DEHYDROGENASE RELATED"/>
    <property type="match status" value="1"/>
</dbReference>
<organism evidence="3 4">
    <name type="scientific">Natrinema altunense (strain JCM 12890 / CGMCC 1.3731 / AJ2)</name>
    <dbReference type="NCBI Taxonomy" id="1227494"/>
    <lineage>
        <taxon>Archaea</taxon>
        <taxon>Methanobacteriati</taxon>
        <taxon>Methanobacteriota</taxon>
        <taxon>Stenosarchaea group</taxon>
        <taxon>Halobacteria</taxon>
        <taxon>Halobacteriales</taxon>
        <taxon>Natrialbaceae</taxon>
        <taxon>Natrinema</taxon>
    </lineage>
</organism>
<dbReference type="Proteomes" id="UP000011511">
    <property type="component" value="Unassembled WGS sequence"/>
</dbReference>
<comment type="caution">
    <text evidence="3">The sequence shown here is derived from an EMBL/GenBank/DDBJ whole genome shotgun (WGS) entry which is preliminary data.</text>
</comment>
<evidence type="ECO:0000313" key="3">
    <source>
        <dbReference type="EMBL" id="ELY89696.1"/>
    </source>
</evidence>
<dbReference type="PANTHER" id="PTHR11695:SF294">
    <property type="entry name" value="RETICULON-4-INTERACTING PROTEIN 1, MITOCHONDRIAL"/>
    <property type="match status" value="1"/>
</dbReference>
<dbReference type="GO" id="GO:0043168">
    <property type="term" value="F:anion binding"/>
    <property type="evidence" value="ECO:0007669"/>
    <property type="project" value="UniProtKB-ARBA"/>
</dbReference>
<dbReference type="eggNOG" id="arCOG01458">
    <property type="taxonomic scope" value="Archaea"/>
</dbReference>
<dbReference type="SUPFAM" id="SSF50129">
    <property type="entry name" value="GroES-like"/>
    <property type="match status" value="1"/>
</dbReference>
<reference evidence="3 4" key="1">
    <citation type="journal article" date="2014" name="PLoS Genet.">
        <title>Phylogenetically driven sequencing of extremely halophilic archaea reveals strategies for static and dynamic osmo-response.</title>
        <authorList>
            <person name="Becker E.A."/>
            <person name="Seitzer P.M."/>
            <person name="Tritt A."/>
            <person name="Larsen D."/>
            <person name="Krusor M."/>
            <person name="Yao A.I."/>
            <person name="Wu D."/>
            <person name="Madern D."/>
            <person name="Eisen J.A."/>
            <person name="Darling A.E."/>
            <person name="Facciotti M.T."/>
        </authorList>
    </citation>
    <scope>NUCLEOTIDE SEQUENCE [LARGE SCALE GENOMIC DNA]</scope>
    <source>
        <strain evidence="3 4">JCM 12890</strain>
    </source>
</reference>
<dbReference type="InterPro" id="IPR013154">
    <property type="entry name" value="ADH-like_N"/>
</dbReference>
<dbReference type="SMART" id="SM00829">
    <property type="entry name" value="PKS_ER"/>
    <property type="match status" value="1"/>
</dbReference>
<feature type="domain" description="Enoyl reductase (ER)" evidence="2">
    <location>
        <begin position="26"/>
        <end position="327"/>
    </location>
</feature>
<dbReference type="InterPro" id="IPR036291">
    <property type="entry name" value="NAD(P)-bd_dom_sf"/>
</dbReference>
<evidence type="ECO:0000313" key="4">
    <source>
        <dbReference type="Proteomes" id="UP000011511"/>
    </source>
</evidence>
<evidence type="ECO:0000259" key="2">
    <source>
        <dbReference type="SMART" id="SM00829"/>
    </source>
</evidence>
<dbReference type="SUPFAM" id="SSF51735">
    <property type="entry name" value="NAD(P)-binding Rossmann-fold domains"/>
    <property type="match status" value="1"/>
</dbReference>
<feature type="region of interest" description="Disordered" evidence="1">
    <location>
        <begin position="23"/>
        <end position="42"/>
    </location>
</feature>
<dbReference type="InterPro" id="IPR011032">
    <property type="entry name" value="GroES-like_sf"/>
</dbReference>
<dbReference type="AlphaFoldDB" id="L9ZUC8"/>
<sequence>MTEHSVSTSDRSAAETMRAIRIHEHGGSDVLTPETVPRPEPGDDELLVRVRAAGVNPIDWLVREGYTDEALSPSLPSILGWDLSGIVETVGPAVSEFGPGDEVFGLVGMPDPGETYAEYVAVPAAEVVTKPPTLSHAEAAGLPMVGLTAWRALFDVGALRDGQRVLVHAAAGGVGHVAVQLAAHAGAHVVGTASGENEAYLRELGVDGFVNYRTERFERVVSSVDLVLDAVGGDTLERSIPVLADGGRIVTLPEPSSETLCETARQERDATVDWFSVEPDAATLADLHALVEDGHLRPTVSGSYPLSDAAAAHRESEDGHVRGKLVLEVGGDRSA</sequence>
<dbReference type="CDD" id="cd05289">
    <property type="entry name" value="MDR_like_2"/>
    <property type="match status" value="1"/>
</dbReference>
<dbReference type="InterPro" id="IPR050700">
    <property type="entry name" value="YIM1/Zinc_Alcohol_DH_Fams"/>
</dbReference>
<accession>L9ZUC8</accession>